<accession>A0A517U2C8</accession>
<evidence type="ECO:0000256" key="3">
    <source>
        <dbReference type="ARBA" id="ARBA00023004"/>
    </source>
</evidence>
<keyword evidence="3 4" id="KW-0408">Iron</keyword>
<keyword evidence="7" id="KW-0732">Signal</keyword>
<dbReference type="KEGG" id="llh:I41_39640"/>
<dbReference type="InterPro" id="IPR011429">
    <property type="entry name" value="Cyt_c_Planctomycete-type"/>
</dbReference>
<dbReference type="Gene3D" id="3.80.10.10">
    <property type="entry name" value="Ribonuclease Inhibitor"/>
    <property type="match status" value="1"/>
</dbReference>
<dbReference type="GO" id="GO:0046872">
    <property type="term" value="F:metal ion binding"/>
    <property type="evidence" value="ECO:0007669"/>
    <property type="project" value="UniProtKB-KW"/>
</dbReference>
<evidence type="ECO:0000259" key="8">
    <source>
        <dbReference type="PROSITE" id="PS51007"/>
    </source>
</evidence>
<dbReference type="SUPFAM" id="SSF52047">
    <property type="entry name" value="RNI-like"/>
    <property type="match status" value="1"/>
</dbReference>
<dbReference type="EMBL" id="CP036339">
    <property type="protein sequence ID" value="QDT74763.1"/>
    <property type="molecule type" value="Genomic_DNA"/>
</dbReference>
<evidence type="ECO:0000256" key="4">
    <source>
        <dbReference type="PROSITE-ProRule" id="PRU00433"/>
    </source>
</evidence>
<keyword evidence="1 4" id="KW-0349">Heme</keyword>
<evidence type="ECO:0000256" key="5">
    <source>
        <dbReference type="SAM" id="Coils"/>
    </source>
</evidence>
<gene>
    <name evidence="9" type="ORF">I41_39640</name>
</gene>
<dbReference type="GO" id="GO:0020037">
    <property type="term" value="F:heme binding"/>
    <property type="evidence" value="ECO:0007669"/>
    <property type="project" value="InterPro"/>
</dbReference>
<evidence type="ECO:0000313" key="10">
    <source>
        <dbReference type="Proteomes" id="UP000317909"/>
    </source>
</evidence>
<sequence precursor="true">MRRCCILACLTLGFVPLNSSLAQADDKIDFAAQIQPILTAKCAGCHGAEKAAAKLRLDSADQITAFEEKDHLLVAGKPDESELYQRLVLPADDKKRMPKGADPLPEAEIALIKQWIEQGAVLAAVAAVTTPAPADAAMPADEAAKKAAEEAKAAEAALKAADEAELAKVAPAAPEALEKLKQAGASVMPLYGESPLLQVSFARADSPAGDEALAALAGAADQIVWLDLSGAQATGEGYKQLASLKNLGRLHLEKSSVDDASLAHVAALPRLEYLNLYSTAVTDAGLEQLKAAKRLRKLYLWQTKVGYDPALALQAGTPGLEVNLGWDHPGVVKARLTKELETAKKTAEEATAKAAEAQKTLEAANAEKAAADAKLQEIDGQLKALDAPPVAEAAPAETAPAAAPAAEAAPAADAAPAAEAAPAEQAAAK</sequence>
<feature type="coiled-coil region" evidence="5">
    <location>
        <begin position="333"/>
        <end position="381"/>
    </location>
</feature>
<reference evidence="9 10" key="1">
    <citation type="submission" date="2019-02" db="EMBL/GenBank/DDBJ databases">
        <title>Deep-cultivation of Planctomycetes and their phenomic and genomic characterization uncovers novel biology.</title>
        <authorList>
            <person name="Wiegand S."/>
            <person name="Jogler M."/>
            <person name="Boedeker C."/>
            <person name="Pinto D."/>
            <person name="Vollmers J."/>
            <person name="Rivas-Marin E."/>
            <person name="Kohn T."/>
            <person name="Peeters S.H."/>
            <person name="Heuer A."/>
            <person name="Rast P."/>
            <person name="Oberbeckmann S."/>
            <person name="Bunk B."/>
            <person name="Jeske O."/>
            <person name="Meyerdierks A."/>
            <person name="Storesund J.E."/>
            <person name="Kallscheuer N."/>
            <person name="Luecker S."/>
            <person name="Lage O.M."/>
            <person name="Pohl T."/>
            <person name="Merkel B.J."/>
            <person name="Hornburger P."/>
            <person name="Mueller R.-W."/>
            <person name="Bruemmer F."/>
            <person name="Labrenz M."/>
            <person name="Spormann A.M."/>
            <person name="Op den Camp H."/>
            <person name="Overmann J."/>
            <person name="Amann R."/>
            <person name="Jetten M.S.M."/>
            <person name="Mascher T."/>
            <person name="Medema M.H."/>
            <person name="Devos D.P."/>
            <person name="Kaster A.-K."/>
            <person name="Ovreas L."/>
            <person name="Rohde M."/>
            <person name="Galperin M.Y."/>
            <person name="Jogler C."/>
        </authorList>
    </citation>
    <scope>NUCLEOTIDE SEQUENCE [LARGE SCALE GENOMIC DNA]</scope>
    <source>
        <strain evidence="9 10">I41</strain>
    </source>
</reference>
<dbReference type="GO" id="GO:0009055">
    <property type="term" value="F:electron transfer activity"/>
    <property type="evidence" value="ECO:0007669"/>
    <property type="project" value="InterPro"/>
</dbReference>
<evidence type="ECO:0000313" key="9">
    <source>
        <dbReference type="EMBL" id="QDT74763.1"/>
    </source>
</evidence>
<evidence type="ECO:0000256" key="6">
    <source>
        <dbReference type="SAM" id="MobiDB-lite"/>
    </source>
</evidence>
<feature type="domain" description="Cytochrome c" evidence="8">
    <location>
        <begin position="29"/>
        <end position="120"/>
    </location>
</feature>
<evidence type="ECO:0000256" key="7">
    <source>
        <dbReference type="SAM" id="SignalP"/>
    </source>
</evidence>
<feature type="region of interest" description="Disordered" evidence="6">
    <location>
        <begin position="389"/>
        <end position="429"/>
    </location>
</feature>
<dbReference type="OrthoDB" id="229325at2"/>
<keyword evidence="10" id="KW-1185">Reference proteome</keyword>
<keyword evidence="2 4" id="KW-0479">Metal-binding</keyword>
<dbReference type="Pfam" id="PF07635">
    <property type="entry name" value="PSCyt1"/>
    <property type="match status" value="1"/>
</dbReference>
<feature type="chain" id="PRO_5021821352" evidence="7">
    <location>
        <begin position="25"/>
        <end position="429"/>
    </location>
</feature>
<dbReference type="SUPFAM" id="SSF46626">
    <property type="entry name" value="Cytochrome c"/>
    <property type="match status" value="1"/>
</dbReference>
<dbReference type="RefSeq" id="WP_145434495.1">
    <property type="nucleotide sequence ID" value="NZ_CP036339.1"/>
</dbReference>
<name>A0A517U2C8_9BACT</name>
<protein>
    <submittedName>
        <fullName evidence="9">Planctomycete cytochrome C</fullName>
    </submittedName>
</protein>
<dbReference type="InterPro" id="IPR009056">
    <property type="entry name" value="Cyt_c-like_dom"/>
</dbReference>
<dbReference type="PANTHER" id="PTHR35889:SF3">
    <property type="entry name" value="F-BOX DOMAIN-CONTAINING PROTEIN"/>
    <property type="match status" value="1"/>
</dbReference>
<evidence type="ECO:0000256" key="2">
    <source>
        <dbReference type="ARBA" id="ARBA00022723"/>
    </source>
</evidence>
<dbReference type="PANTHER" id="PTHR35889">
    <property type="entry name" value="CYCLOINULO-OLIGOSACCHARIDE FRUCTANOTRANSFERASE-RELATED"/>
    <property type="match status" value="1"/>
</dbReference>
<dbReference type="AlphaFoldDB" id="A0A517U2C8"/>
<feature type="signal peptide" evidence="7">
    <location>
        <begin position="1"/>
        <end position="24"/>
    </location>
</feature>
<keyword evidence="5" id="KW-0175">Coiled coil</keyword>
<evidence type="ECO:0000256" key="1">
    <source>
        <dbReference type="ARBA" id="ARBA00022617"/>
    </source>
</evidence>
<dbReference type="PROSITE" id="PS51007">
    <property type="entry name" value="CYTC"/>
    <property type="match status" value="1"/>
</dbReference>
<dbReference type="InterPro" id="IPR036909">
    <property type="entry name" value="Cyt_c-like_dom_sf"/>
</dbReference>
<dbReference type="Proteomes" id="UP000317909">
    <property type="component" value="Chromosome"/>
</dbReference>
<organism evidence="9 10">
    <name type="scientific">Lacipirellula limnantheis</name>
    <dbReference type="NCBI Taxonomy" id="2528024"/>
    <lineage>
        <taxon>Bacteria</taxon>
        <taxon>Pseudomonadati</taxon>
        <taxon>Planctomycetota</taxon>
        <taxon>Planctomycetia</taxon>
        <taxon>Pirellulales</taxon>
        <taxon>Lacipirellulaceae</taxon>
        <taxon>Lacipirellula</taxon>
    </lineage>
</organism>
<dbReference type="InterPro" id="IPR032675">
    <property type="entry name" value="LRR_dom_sf"/>
</dbReference>
<proteinExistence type="predicted"/>